<proteinExistence type="predicted"/>
<evidence type="ECO:0000259" key="7">
    <source>
        <dbReference type="Pfam" id="PF07219"/>
    </source>
</evidence>
<evidence type="ECO:0000256" key="6">
    <source>
        <dbReference type="SAM" id="Phobius"/>
    </source>
</evidence>
<dbReference type="KEGG" id="daa:AKL17_4588"/>
<feature type="compositionally biased region" description="Pro residues" evidence="5">
    <location>
        <begin position="468"/>
        <end position="491"/>
    </location>
</feature>
<feature type="domain" description="HemY N-terminal" evidence="7">
    <location>
        <begin position="33"/>
        <end position="143"/>
    </location>
</feature>
<comment type="subcellular location">
    <subcellularLocation>
        <location evidence="1">Membrane</location>
    </subcellularLocation>
</comment>
<dbReference type="OrthoDB" id="9798343at2"/>
<evidence type="ECO:0000256" key="4">
    <source>
        <dbReference type="ARBA" id="ARBA00023136"/>
    </source>
</evidence>
<evidence type="ECO:0000256" key="5">
    <source>
        <dbReference type="SAM" id="MobiDB-lite"/>
    </source>
</evidence>
<evidence type="ECO:0000256" key="3">
    <source>
        <dbReference type="ARBA" id="ARBA00022989"/>
    </source>
</evidence>
<dbReference type="RefSeq" id="WP_084739954.1">
    <property type="nucleotide sequence ID" value="NZ_CP012661.1"/>
</dbReference>
<dbReference type="SUPFAM" id="SSF48452">
    <property type="entry name" value="TPR-like"/>
    <property type="match status" value="1"/>
</dbReference>
<keyword evidence="9" id="KW-1185">Reference proteome</keyword>
<evidence type="ECO:0000256" key="1">
    <source>
        <dbReference type="ARBA" id="ARBA00004370"/>
    </source>
</evidence>
<dbReference type="EMBL" id="CP012661">
    <property type="protein sequence ID" value="AMY71799.1"/>
    <property type="molecule type" value="Genomic_DNA"/>
</dbReference>
<accession>A0A161HD20</accession>
<dbReference type="Pfam" id="PF07219">
    <property type="entry name" value="HemY_N"/>
    <property type="match status" value="1"/>
</dbReference>
<dbReference type="InterPro" id="IPR016982">
    <property type="entry name" value="Mms48"/>
</dbReference>
<gene>
    <name evidence="8" type="ORF">AKL17_4588</name>
</gene>
<protein>
    <submittedName>
        <fullName evidence="8">HemY domain-containing protein</fullName>
    </submittedName>
</protein>
<reference evidence="8 9" key="1">
    <citation type="submission" date="2015-09" db="EMBL/GenBank/DDBJ databases">
        <title>Complete genome sequence of Defluviimonas alba cai42t isolated from an oilfield in Xinjiang.</title>
        <authorList>
            <person name="Geng S."/>
            <person name="Pan X."/>
            <person name="Wu X."/>
        </authorList>
    </citation>
    <scope>NUCLEOTIDE SEQUENCE [LARGE SCALE GENOMIC DNA]</scope>
    <source>
        <strain evidence="9">cai42</strain>
    </source>
</reference>
<organism evidence="8 9">
    <name type="scientific">Frigidibacter mobilis</name>
    <dbReference type="NCBI Taxonomy" id="1335048"/>
    <lineage>
        <taxon>Bacteria</taxon>
        <taxon>Pseudomonadati</taxon>
        <taxon>Pseudomonadota</taxon>
        <taxon>Alphaproteobacteria</taxon>
        <taxon>Rhodobacterales</taxon>
        <taxon>Paracoccaceae</taxon>
        <taxon>Frigidibacter</taxon>
    </lineage>
</organism>
<keyword evidence="2 6" id="KW-0812">Transmembrane</keyword>
<dbReference type="AlphaFoldDB" id="A0A161HD20"/>
<dbReference type="STRING" id="1335048.AKL17_4588"/>
<evidence type="ECO:0000256" key="2">
    <source>
        <dbReference type="ARBA" id="ARBA00022692"/>
    </source>
</evidence>
<dbReference type="InterPro" id="IPR011990">
    <property type="entry name" value="TPR-like_helical_dom_sf"/>
</dbReference>
<dbReference type="Gene3D" id="1.25.40.10">
    <property type="entry name" value="Tetratricopeptide repeat domain"/>
    <property type="match status" value="1"/>
</dbReference>
<dbReference type="GO" id="GO:0016020">
    <property type="term" value="C:membrane"/>
    <property type="evidence" value="ECO:0007669"/>
    <property type="project" value="UniProtKB-SubCell"/>
</dbReference>
<feature type="region of interest" description="Disordered" evidence="5">
    <location>
        <begin position="458"/>
        <end position="514"/>
    </location>
</feature>
<dbReference type="InterPro" id="IPR010817">
    <property type="entry name" value="HemY_N"/>
</dbReference>
<keyword evidence="3 6" id="KW-1133">Transmembrane helix</keyword>
<feature type="transmembrane region" description="Helical" evidence="6">
    <location>
        <begin position="49"/>
        <end position="76"/>
    </location>
</feature>
<sequence>MIWSFVKVALFVAAIAALTLGATWLSDSGEGIRVAVAGMEFTLGALQAAIAAVLLILAVWLFLRLLGFVVAVLKFLSGDETAISRYFDRNRERKGFEALAEGMMALASGEGKLAQTRAQRAERLLHRPELTNLISAQAAEMQGDRKRAIEIYKRLLSDDRTRFAGVRGLMHQKLAEGDTEIALRLAEKAFEMKPRHEEVQDILLRLQTESGNWAGARTTLGAGVRQGRLPRDVHKRRDALLALQEAKEVFAEGNSIEAREAAIAANKASPDLIPAAVMAAQGYIARGEPKGAQRVLRKAWEVQPHPDLAAAFAGMVPEESPLERLARFETLLKANPGAEETALTRTELLIAAEDFPGARRVMGDLAERHPTARTLTLMAAIARGEGADEAEVRGWLTRAVSASRGPQWICDKCQTVAADWSPVCGTCGGFDTLSWREAPDTPPLPHGAEMLPLIVGRPAPVQEEEETPPPPRGPVDVTPPEPDPEPQPASPAGPEEADPFAEPPSVAAARGYKT</sequence>
<name>A0A161HD20_9RHOB</name>
<keyword evidence="4 6" id="KW-0472">Membrane</keyword>
<evidence type="ECO:0000313" key="8">
    <source>
        <dbReference type="EMBL" id="AMY71799.1"/>
    </source>
</evidence>
<dbReference type="Proteomes" id="UP000076128">
    <property type="component" value="Chromosome"/>
</dbReference>
<dbReference type="PIRSF" id="PIRSF031802">
    <property type="entry name" value="UCP031802"/>
    <property type="match status" value="1"/>
</dbReference>
<evidence type="ECO:0000313" key="9">
    <source>
        <dbReference type="Proteomes" id="UP000076128"/>
    </source>
</evidence>
<dbReference type="PATRIC" id="fig|1335048.3.peg.4761"/>